<keyword evidence="3" id="KW-1185">Reference proteome</keyword>
<dbReference type="InterPro" id="IPR019311">
    <property type="entry name" value="Fy-3"/>
</dbReference>
<dbReference type="Proteomes" id="UP000050761">
    <property type="component" value="Unassembled WGS sequence"/>
</dbReference>
<reference evidence="2 3" key="1">
    <citation type="submission" date="2018-11" db="EMBL/GenBank/DDBJ databases">
        <authorList>
            <consortium name="Pathogen Informatics"/>
        </authorList>
    </citation>
    <scope>NUCLEOTIDE SEQUENCE [LARGE SCALE GENOMIC DNA]</scope>
</reference>
<evidence type="ECO:0000313" key="4">
    <source>
        <dbReference type="WBParaSite" id="HPBE_0002265101-mRNA-1"/>
    </source>
</evidence>
<dbReference type="AlphaFoldDB" id="A0A183GJ18"/>
<gene>
    <name evidence="2" type="ORF">HPBE_LOCUS22650</name>
</gene>
<accession>A0A183GJ18</accession>
<dbReference type="GO" id="GO:0005737">
    <property type="term" value="C:cytoplasm"/>
    <property type="evidence" value="ECO:0007669"/>
    <property type="project" value="TreeGrafter"/>
</dbReference>
<dbReference type="WBParaSite" id="HPBE_0002265101-mRNA-1">
    <property type="protein sequence ID" value="HPBE_0002265101-mRNA-1"/>
    <property type="gene ID" value="HPBE_0002265101"/>
</dbReference>
<name>A0A183GJ18_HELPZ</name>
<feature type="region of interest" description="Disordered" evidence="1">
    <location>
        <begin position="79"/>
        <end position="100"/>
    </location>
</feature>
<accession>A0A3P8GGJ8</accession>
<dbReference type="PANTHER" id="PTHR16525">
    <property type="entry name" value="PROTEIN C12ORF4"/>
    <property type="match status" value="1"/>
</dbReference>
<dbReference type="EMBL" id="UZAH01034213">
    <property type="protein sequence ID" value="VDP33909.1"/>
    <property type="molecule type" value="Genomic_DNA"/>
</dbReference>
<dbReference type="OrthoDB" id="415359at2759"/>
<reference evidence="4" key="2">
    <citation type="submission" date="2019-09" db="UniProtKB">
        <authorList>
            <consortium name="WormBaseParasite"/>
        </authorList>
    </citation>
    <scope>IDENTIFICATION</scope>
</reference>
<dbReference type="SUPFAM" id="SSF52949">
    <property type="entry name" value="Macro domain-like"/>
    <property type="match status" value="1"/>
</dbReference>
<evidence type="ECO:0000313" key="3">
    <source>
        <dbReference type="Proteomes" id="UP000050761"/>
    </source>
</evidence>
<evidence type="ECO:0000256" key="1">
    <source>
        <dbReference type="SAM" id="MobiDB-lite"/>
    </source>
</evidence>
<evidence type="ECO:0000313" key="2">
    <source>
        <dbReference type="EMBL" id="VDP33909.1"/>
    </source>
</evidence>
<organism evidence="3 4">
    <name type="scientific">Heligmosomoides polygyrus</name>
    <name type="common">Parasitic roundworm</name>
    <dbReference type="NCBI Taxonomy" id="6339"/>
    <lineage>
        <taxon>Eukaryota</taxon>
        <taxon>Metazoa</taxon>
        <taxon>Ecdysozoa</taxon>
        <taxon>Nematoda</taxon>
        <taxon>Chromadorea</taxon>
        <taxon>Rhabditida</taxon>
        <taxon>Rhabditina</taxon>
        <taxon>Rhabditomorpha</taxon>
        <taxon>Strongyloidea</taxon>
        <taxon>Heligmosomidae</taxon>
        <taxon>Heligmosomoides</taxon>
    </lineage>
</organism>
<dbReference type="InterPro" id="IPR043472">
    <property type="entry name" value="Macro_dom-like"/>
</dbReference>
<dbReference type="PANTHER" id="PTHR16525:SF0">
    <property type="entry name" value="PROTEIN C12ORF4"/>
    <property type="match status" value="1"/>
</dbReference>
<proteinExistence type="predicted"/>
<dbReference type="Pfam" id="PF10154">
    <property type="entry name" value="Fy-3"/>
    <property type="match status" value="1"/>
</dbReference>
<sequence length="232" mass="25930">MHNVSLLTANSMVELCSQVEGIDESSLLQMSISLYGNQLSALVTLVPRDPLWHTTSGSEFARVCEQSVELHFDSLSRQLNKESASERTKTAEGRENSTKGLHDTTLEVGDVYCTRHSNLRDAQLVFHLVVDDALHSIDISSRHPCLNGIRNIIRLTMRLGITSLRIPLLLVEKASENMTIAWCLRRAEMVYKCVKGYLMEVPDGEVVELLQSLSGLVPFLSRICGKFASLNW</sequence>
<protein>
    <submittedName>
        <fullName evidence="4">RNase H domain-containing protein</fullName>
    </submittedName>
</protein>